<accession>A0A921UF58</accession>
<feature type="region of interest" description="Disordered" evidence="1">
    <location>
        <begin position="32"/>
        <end position="93"/>
    </location>
</feature>
<reference evidence="3" key="1">
    <citation type="journal article" date="2019" name="BMC Genomics">
        <title>A new reference genome for Sorghum bicolor reveals high levels of sequence similarity between sweet and grain genotypes: implications for the genetics of sugar metabolism.</title>
        <authorList>
            <person name="Cooper E.A."/>
            <person name="Brenton Z.W."/>
            <person name="Flinn B.S."/>
            <person name="Jenkins J."/>
            <person name="Shu S."/>
            <person name="Flowers D."/>
            <person name="Luo F."/>
            <person name="Wang Y."/>
            <person name="Xia P."/>
            <person name="Barry K."/>
            <person name="Daum C."/>
            <person name="Lipzen A."/>
            <person name="Yoshinaga Y."/>
            <person name="Schmutz J."/>
            <person name="Saski C."/>
            <person name="Vermerris W."/>
            <person name="Kresovich S."/>
        </authorList>
    </citation>
    <scope>NUCLEOTIDE SEQUENCE</scope>
</reference>
<keyword evidence="2" id="KW-0732">Signal</keyword>
<protein>
    <submittedName>
        <fullName evidence="3">Uncharacterized protein</fullName>
    </submittedName>
</protein>
<feature type="compositionally biased region" description="Basic and acidic residues" evidence="1">
    <location>
        <begin position="84"/>
        <end position="93"/>
    </location>
</feature>
<organism evidence="3 4">
    <name type="scientific">Sorghum bicolor</name>
    <name type="common">Sorghum</name>
    <name type="synonym">Sorghum vulgare</name>
    <dbReference type="NCBI Taxonomy" id="4558"/>
    <lineage>
        <taxon>Eukaryota</taxon>
        <taxon>Viridiplantae</taxon>
        <taxon>Streptophyta</taxon>
        <taxon>Embryophyta</taxon>
        <taxon>Tracheophyta</taxon>
        <taxon>Spermatophyta</taxon>
        <taxon>Magnoliopsida</taxon>
        <taxon>Liliopsida</taxon>
        <taxon>Poales</taxon>
        <taxon>Poaceae</taxon>
        <taxon>PACMAD clade</taxon>
        <taxon>Panicoideae</taxon>
        <taxon>Andropogonodae</taxon>
        <taxon>Andropogoneae</taxon>
        <taxon>Sorghinae</taxon>
        <taxon>Sorghum</taxon>
    </lineage>
</organism>
<dbReference type="EMBL" id="CM027685">
    <property type="protein sequence ID" value="KAG0528221.1"/>
    <property type="molecule type" value="Genomic_DNA"/>
</dbReference>
<proteinExistence type="predicted"/>
<evidence type="ECO:0000256" key="1">
    <source>
        <dbReference type="SAM" id="MobiDB-lite"/>
    </source>
</evidence>
<sequence>MSGFHRRRTAAAAALLVLFVMAAATCLVAAARPIDNDDDGSSRSMQQRAPATRLFDYLPRPRVIPRSGPSEGHNSIGQDEQEEAGEKADGRRP</sequence>
<comment type="caution">
    <text evidence="3">The sequence shown here is derived from an EMBL/GenBank/DDBJ whole genome shotgun (WGS) entry which is preliminary data.</text>
</comment>
<name>A0A921UF58_SORBI</name>
<evidence type="ECO:0000313" key="4">
    <source>
        <dbReference type="Proteomes" id="UP000807115"/>
    </source>
</evidence>
<feature type="signal peptide" evidence="2">
    <location>
        <begin position="1"/>
        <end position="30"/>
    </location>
</feature>
<gene>
    <name evidence="3" type="ORF">BDA96_06G299700</name>
</gene>
<reference evidence="3" key="2">
    <citation type="submission" date="2020-10" db="EMBL/GenBank/DDBJ databases">
        <authorList>
            <person name="Cooper E.A."/>
            <person name="Brenton Z.W."/>
            <person name="Flinn B.S."/>
            <person name="Jenkins J."/>
            <person name="Shu S."/>
            <person name="Flowers D."/>
            <person name="Luo F."/>
            <person name="Wang Y."/>
            <person name="Xia P."/>
            <person name="Barry K."/>
            <person name="Daum C."/>
            <person name="Lipzen A."/>
            <person name="Yoshinaga Y."/>
            <person name="Schmutz J."/>
            <person name="Saski C."/>
            <person name="Vermerris W."/>
            <person name="Kresovich S."/>
        </authorList>
    </citation>
    <scope>NUCLEOTIDE SEQUENCE</scope>
</reference>
<dbReference type="AlphaFoldDB" id="A0A921UF58"/>
<evidence type="ECO:0000256" key="2">
    <source>
        <dbReference type="SAM" id="SignalP"/>
    </source>
</evidence>
<feature type="chain" id="PRO_5036826819" evidence="2">
    <location>
        <begin position="31"/>
        <end position="93"/>
    </location>
</feature>
<evidence type="ECO:0000313" key="3">
    <source>
        <dbReference type="EMBL" id="KAG0528221.1"/>
    </source>
</evidence>
<dbReference type="Proteomes" id="UP000807115">
    <property type="component" value="Chromosome 6"/>
</dbReference>